<feature type="repeat" description="Solcar" evidence="8">
    <location>
        <begin position="117"/>
        <end position="201"/>
    </location>
</feature>
<dbReference type="Gene3D" id="1.50.40.10">
    <property type="entry name" value="Mitochondrial carrier domain"/>
    <property type="match status" value="1"/>
</dbReference>
<dbReference type="Pfam" id="PF00153">
    <property type="entry name" value="Mito_carr"/>
    <property type="match status" value="3"/>
</dbReference>
<evidence type="ECO:0000256" key="3">
    <source>
        <dbReference type="ARBA" id="ARBA00022448"/>
    </source>
</evidence>
<evidence type="ECO:0000256" key="8">
    <source>
        <dbReference type="PROSITE-ProRule" id="PRU00282"/>
    </source>
</evidence>
<evidence type="ECO:0000256" key="2">
    <source>
        <dbReference type="ARBA" id="ARBA00006375"/>
    </source>
</evidence>
<evidence type="ECO:0000256" key="1">
    <source>
        <dbReference type="ARBA" id="ARBA00004141"/>
    </source>
</evidence>
<comment type="subcellular location">
    <subcellularLocation>
        <location evidence="1">Membrane</location>
        <topology evidence="1">Multi-pass membrane protein</topology>
    </subcellularLocation>
</comment>
<dbReference type="InterPro" id="IPR018108">
    <property type="entry name" value="MCP_transmembrane"/>
</dbReference>
<comment type="caution">
    <text evidence="10">The sequence shown here is derived from an EMBL/GenBank/DDBJ whole genome shotgun (WGS) entry which is preliminary data.</text>
</comment>
<gene>
    <name evidence="10" type="ORF">INT46_002520</name>
</gene>
<evidence type="ECO:0000313" key="10">
    <source>
        <dbReference type="EMBL" id="KAG2190707.1"/>
    </source>
</evidence>
<dbReference type="PANTHER" id="PTHR45939:SF1">
    <property type="entry name" value="MITOCHONDRIAL THIAMINE PYROPHOSPHATE CARRIER 1-RELATED"/>
    <property type="match status" value="1"/>
</dbReference>
<proteinExistence type="inferred from homology"/>
<evidence type="ECO:0000256" key="7">
    <source>
        <dbReference type="ARBA" id="ARBA00023136"/>
    </source>
</evidence>
<feature type="non-terminal residue" evidence="10">
    <location>
        <position position="1"/>
    </location>
</feature>
<keyword evidence="5" id="KW-0677">Repeat</keyword>
<keyword evidence="6" id="KW-1133">Transmembrane helix</keyword>
<organism evidence="10 11">
    <name type="scientific">Mucor plumbeus</name>
    <dbReference type="NCBI Taxonomy" id="97098"/>
    <lineage>
        <taxon>Eukaryota</taxon>
        <taxon>Fungi</taxon>
        <taxon>Fungi incertae sedis</taxon>
        <taxon>Mucoromycota</taxon>
        <taxon>Mucoromycotina</taxon>
        <taxon>Mucoromycetes</taxon>
        <taxon>Mucorales</taxon>
        <taxon>Mucorineae</taxon>
        <taxon>Mucoraceae</taxon>
        <taxon>Mucor</taxon>
    </lineage>
</organism>
<comment type="similarity">
    <text evidence="2 9">Belongs to the mitochondrial carrier (TC 2.A.29) family.</text>
</comment>
<dbReference type="InterPro" id="IPR023395">
    <property type="entry name" value="MCP_dom_sf"/>
</dbReference>
<feature type="repeat" description="Solcar" evidence="8">
    <location>
        <begin position="11"/>
        <end position="105"/>
    </location>
</feature>
<keyword evidence="7 8" id="KW-0472">Membrane</keyword>
<evidence type="ECO:0000256" key="9">
    <source>
        <dbReference type="RuleBase" id="RU000488"/>
    </source>
</evidence>
<dbReference type="Proteomes" id="UP000650833">
    <property type="component" value="Unassembled WGS sequence"/>
</dbReference>
<dbReference type="PANTHER" id="PTHR45939">
    <property type="entry name" value="PEROXISOMAL MEMBRANE PROTEIN PMP34-RELATED"/>
    <property type="match status" value="1"/>
</dbReference>
<keyword evidence="4 8" id="KW-0812">Transmembrane</keyword>
<accession>A0A8H7QE01</accession>
<name>A0A8H7QE01_9FUNG</name>
<dbReference type="OrthoDB" id="446044at2759"/>
<reference evidence="10" key="1">
    <citation type="submission" date="2020-12" db="EMBL/GenBank/DDBJ databases">
        <title>Metabolic potential, ecology and presence of endohyphal bacteria is reflected in genomic diversity of Mucoromycotina.</title>
        <authorList>
            <person name="Muszewska A."/>
            <person name="Okrasinska A."/>
            <person name="Steczkiewicz K."/>
            <person name="Drgas O."/>
            <person name="Orlowska M."/>
            <person name="Perlinska-Lenart U."/>
            <person name="Aleksandrzak-Piekarczyk T."/>
            <person name="Szatraj K."/>
            <person name="Zielenkiewicz U."/>
            <person name="Pilsyk S."/>
            <person name="Malc E."/>
            <person name="Mieczkowski P."/>
            <person name="Kruszewska J.S."/>
            <person name="Biernat P."/>
            <person name="Pawlowska J."/>
        </authorList>
    </citation>
    <scope>NUCLEOTIDE SEQUENCE</scope>
    <source>
        <strain evidence="10">CBS 226.32</strain>
    </source>
</reference>
<dbReference type="InterPro" id="IPR052217">
    <property type="entry name" value="Mito/Peroxisomal_Carrier"/>
</dbReference>
<evidence type="ECO:0000313" key="11">
    <source>
        <dbReference type="Proteomes" id="UP000650833"/>
    </source>
</evidence>
<dbReference type="PROSITE" id="PS50920">
    <property type="entry name" value="SOLCAR"/>
    <property type="match status" value="3"/>
</dbReference>
<evidence type="ECO:0008006" key="12">
    <source>
        <dbReference type="Google" id="ProtNLM"/>
    </source>
</evidence>
<feature type="repeat" description="Solcar" evidence="8">
    <location>
        <begin position="210"/>
        <end position="302"/>
    </location>
</feature>
<keyword evidence="3 9" id="KW-0813">Transport</keyword>
<evidence type="ECO:0000256" key="6">
    <source>
        <dbReference type="ARBA" id="ARBA00022989"/>
    </source>
</evidence>
<sequence>KKMADITKETLPPVGHAAAGSAGAMFASTLVYPLDIIKTRIQVQTKSEKSDDDTQDHYASAWDGITQIVKKEGISGLYAGLGSSLIGTASTNFTYFYCYSLIRENYNKRYNPRGGTLSTALELVLGAAAGALTTLITTPVSVITTRQQTLPQSEREGVIATCKSIIAEEGIQGLWRGIQPSLVLCVNPAITYGSFEKIKQIVLKVFQLQLTPGVNFLVGALSKTLATVITYPYIMAKVRLQWRPSKEQRDKVVAYKGSIDVLARVLKTDGFFGWYKGMSTQITKAVLQQALLFMMKDIFTNYTVLAYALIKASQKAKSA</sequence>
<evidence type="ECO:0000256" key="4">
    <source>
        <dbReference type="ARBA" id="ARBA00022692"/>
    </source>
</evidence>
<dbReference type="AlphaFoldDB" id="A0A8H7QE01"/>
<dbReference type="GO" id="GO:0015217">
    <property type="term" value="F:ADP transmembrane transporter activity"/>
    <property type="evidence" value="ECO:0007669"/>
    <property type="project" value="TreeGrafter"/>
</dbReference>
<dbReference type="GO" id="GO:0016020">
    <property type="term" value="C:membrane"/>
    <property type="evidence" value="ECO:0007669"/>
    <property type="project" value="UniProtKB-SubCell"/>
</dbReference>
<evidence type="ECO:0000256" key="5">
    <source>
        <dbReference type="ARBA" id="ARBA00022737"/>
    </source>
</evidence>
<dbReference type="SUPFAM" id="SSF103506">
    <property type="entry name" value="Mitochondrial carrier"/>
    <property type="match status" value="1"/>
</dbReference>
<keyword evidence="11" id="KW-1185">Reference proteome</keyword>
<dbReference type="EMBL" id="JAEPRC010000916">
    <property type="protein sequence ID" value="KAG2190707.1"/>
    <property type="molecule type" value="Genomic_DNA"/>
</dbReference>
<protein>
    <recommendedName>
        <fullName evidence="12">Mitochondrial carrier</fullName>
    </recommendedName>
</protein>